<feature type="transmembrane region" description="Helical" evidence="14">
    <location>
        <begin position="12"/>
        <end position="32"/>
    </location>
</feature>
<evidence type="ECO:0000256" key="13">
    <source>
        <dbReference type="ARBA" id="ARBA00023211"/>
    </source>
</evidence>
<dbReference type="PANTHER" id="PTHR13872">
    <property type="entry name" value="DOLICHYL-DIPHOSPHOOLIGOSACCHARIDE--PROTEIN GLYCOSYLTRANSFERASE SUBUNIT"/>
    <property type="match status" value="1"/>
</dbReference>
<feature type="transmembrane region" description="Helical" evidence="14">
    <location>
        <begin position="126"/>
        <end position="143"/>
    </location>
</feature>
<dbReference type="AlphaFoldDB" id="E4TYC8"/>
<feature type="transmembrane region" description="Helical" evidence="14">
    <location>
        <begin position="263"/>
        <end position="287"/>
    </location>
</feature>
<evidence type="ECO:0000313" key="19">
    <source>
        <dbReference type="Proteomes" id="UP000008721"/>
    </source>
</evidence>
<comment type="similarity">
    <text evidence="5">Belongs to the STT3 family.</text>
</comment>
<feature type="transmembrane region" description="Helical" evidence="14">
    <location>
        <begin position="373"/>
        <end position="391"/>
    </location>
</feature>
<dbReference type="Pfam" id="PF18527">
    <property type="entry name" value="STT3_PglB_C"/>
    <property type="match status" value="1"/>
</dbReference>
<keyword evidence="13" id="KW-0464">Manganese</keyword>
<reference evidence="18 19" key="1">
    <citation type="journal article" date="2012" name="Stand. Genomic Sci.">
        <title>Complete genome sequence of the sulfur compounds oxidizing chemolithoautotroph Sulfuricurvum kujiense type strain (YK-1(T)).</title>
        <authorList>
            <person name="Han C."/>
            <person name="Kotsyurbenko O."/>
            <person name="Chertkov O."/>
            <person name="Held B."/>
            <person name="Lapidus A."/>
            <person name="Nolan M."/>
            <person name="Lucas S."/>
            <person name="Hammon N."/>
            <person name="Deshpande S."/>
            <person name="Cheng J.F."/>
            <person name="Tapia R."/>
            <person name="Goodwin L.A."/>
            <person name="Pitluck S."/>
            <person name="Liolios K."/>
            <person name="Pagani I."/>
            <person name="Ivanova N."/>
            <person name="Mavromatis K."/>
            <person name="Mikhailova N."/>
            <person name="Pati A."/>
            <person name="Chen A."/>
            <person name="Palaniappan K."/>
            <person name="Land M."/>
            <person name="Hauser L."/>
            <person name="Chang Y.J."/>
            <person name="Jeffries C.D."/>
            <person name="Brambilla E.M."/>
            <person name="Rohde M."/>
            <person name="Spring S."/>
            <person name="Sikorski J."/>
            <person name="Goker M."/>
            <person name="Woyke T."/>
            <person name="Bristow J."/>
            <person name="Eisen J.A."/>
            <person name="Markowitz V."/>
            <person name="Hugenholtz P."/>
            <person name="Kyrpides N.C."/>
            <person name="Klenk H.P."/>
            <person name="Detter J.C."/>
        </authorList>
    </citation>
    <scope>NUCLEOTIDE SEQUENCE [LARGE SCALE GENOMIC DNA]</scope>
    <source>
        <strain evidence="19">ATCC BAA-921 / DSM 16994 / JCM 11577 / YK-1</strain>
    </source>
</reference>
<feature type="transmembrane region" description="Helical" evidence="14">
    <location>
        <begin position="225"/>
        <end position="251"/>
    </location>
</feature>
<dbReference type="Pfam" id="PF21436">
    <property type="entry name" value="STT3-PglB_core"/>
    <property type="match status" value="1"/>
</dbReference>
<feature type="domain" description="STT3 subunit PglB C-terminal" evidence="16">
    <location>
        <begin position="586"/>
        <end position="664"/>
    </location>
</feature>
<comment type="pathway">
    <text evidence="4">Protein modification; protein glycosylation.</text>
</comment>
<evidence type="ECO:0000256" key="6">
    <source>
        <dbReference type="ARBA" id="ARBA00022676"/>
    </source>
</evidence>
<keyword evidence="8 14" id="KW-0812">Transmembrane</keyword>
<dbReference type="eggNOG" id="COG1287">
    <property type="taxonomic scope" value="Bacteria"/>
</dbReference>
<keyword evidence="9" id="KW-0479">Metal-binding</keyword>
<dbReference type="HOGENOM" id="CLU_024679_0_0_7"/>
<evidence type="ECO:0000256" key="1">
    <source>
        <dbReference type="ARBA" id="ARBA00001936"/>
    </source>
</evidence>
<dbReference type="InterPro" id="IPR003674">
    <property type="entry name" value="Oligo_trans_STT3"/>
</dbReference>
<evidence type="ECO:0000313" key="18">
    <source>
        <dbReference type="EMBL" id="ADR35073.1"/>
    </source>
</evidence>
<dbReference type="Proteomes" id="UP000008721">
    <property type="component" value="Chromosome"/>
</dbReference>
<accession>E4TYC8</accession>
<comment type="cofactor">
    <cofactor evidence="2">
        <name>Mg(2+)</name>
        <dbReference type="ChEBI" id="CHEBI:18420"/>
    </cofactor>
</comment>
<evidence type="ECO:0000256" key="2">
    <source>
        <dbReference type="ARBA" id="ARBA00001946"/>
    </source>
</evidence>
<dbReference type="GO" id="GO:0046872">
    <property type="term" value="F:metal ion binding"/>
    <property type="evidence" value="ECO:0007669"/>
    <property type="project" value="UniProtKB-KW"/>
</dbReference>
<evidence type="ECO:0000256" key="10">
    <source>
        <dbReference type="ARBA" id="ARBA00022842"/>
    </source>
</evidence>
<feature type="transmembrane region" description="Helical" evidence="14">
    <location>
        <begin position="327"/>
        <end position="344"/>
    </location>
</feature>
<dbReference type="OrthoDB" id="9796223at2"/>
<dbReference type="GO" id="GO:0012505">
    <property type="term" value="C:endomembrane system"/>
    <property type="evidence" value="ECO:0007669"/>
    <property type="project" value="UniProtKB-SubCell"/>
</dbReference>
<keyword evidence="6" id="KW-0328">Glycosyltransferase</keyword>
<evidence type="ECO:0000259" key="17">
    <source>
        <dbReference type="Pfam" id="PF21436"/>
    </source>
</evidence>
<dbReference type="PANTHER" id="PTHR13872:SF1">
    <property type="entry name" value="DOLICHYL-DIPHOSPHOOLIGOSACCHARIDE--PROTEIN GLYCOSYLTRANSFERASE SUBUNIT STT3B"/>
    <property type="match status" value="1"/>
</dbReference>
<dbReference type="UniPathway" id="UPA00378"/>
<evidence type="ECO:0000256" key="14">
    <source>
        <dbReference type="SAM" id="Phobius"/>
    </source>
</evidence>
<organism evidence="18 19">
    <name type="scientific">Sulfuricurvum kujiense (strain ATCC BAA-921 / DSM 16994 / JCM 11577 / YK-1)</name>
    <dbReference type="NCBI Taxonomy" id="709032"/>
    <lineage>
        <taxon>Bacteria</taxon>
        <taxon>Pseudomonadati</taxon>
        <taxon>Campylobacterota</taxon>
        <taxon>Epsilonproteobacteria</taxon>
        <taxon>Campylobacterales</taxon>
        <taxon>Sulfurimonadaceae</taxon>
        <taxon>Sulfuricurvum</taxon>
    </lineage>
</organism>
<evidence type="ECO:0000256" key="8">
    <source>
        <dbReference type="ARBA" id="ARBA00022692"/>
    </source>
</evidence>
<keyword evidence="11 14" id="KW-1133">Transmembrane helix</keyword>
<dbReference type="STRING" id="709032.Sulku_2413"/>
<feature type="domain" description="Oligosaccharyl transferase STT3 N-terminal" evidence="15">
    <location>
        <begin position="30"/>
        <end position="409"/>
    </location>
</feature>
<feature type="transmembrane region" description="Helical" evidence="14">
    <location>
        <begin position="193"/>
        <end position="213"/>
    </location>
</feature>
<protein>
    <submittedName>
        <fullName evidence="18">Oligosaccharyl transferase STT3 subunit</fullName>
    </submittedName>
</protein>
<comment type="cofactor">
    <cofactor evidence="1">
        <name>Mn(2+)</name>
        <dbReference type="ChEBI" id="CHEBI:29035"/>
    </cofactor>
</comment>
<dbReference type="GO" id="GO:0004576">
    <property type="term" value="F:oligosaccharyl transferase activity"/>
    <property type="evidence" value="ECO:0007669"/>
    <property type="project" value="InterPro"/>
</dbReference>
<dbReference type="EMBL" id="CP002355">
    <property type="protein sequence ID" value="ADR35073.1"/>
    <property type="molecule type" value="Genomic_DNA"/>
</dbReference>
<evidence type="ECO:0000259" key="15">
    <source>
        <dbReference type="Pfam" id="PF02516"/>
    </source>
</evidence>
<proteinExistence type="inferred from homology"/>
<dbReference type="Gene3D" id="3.40.1380.40">
    <property type="match status" value="1"/>
</dbReference>
<evidence type="ECO:0000256" key="9">
    <source>
        <dbReference type="ARBA" id="ARBA00022723"/>
    </source>
</evidence>
<feature type="transmembrane region" description="Helical" evidence="14">
    <location>
        <begin position="155"/>
        <end position="172"/>
    </location>
</feature>
<dbReference type="InterPro" id="IPR048999">
    <property type="entry name" value="STT3-PglB_core"/>
</dbReference>
<dbReference type="KEGG" id="sku:Sulku_2413"/>
<evidence type="ECO:0000256" key="5">
    <source>
        <dbReference type="ARBA" id="ARBA00010810"/>
    </source>
</evidence>
<keyword evidence="7 18" id="KW-0808">Transferase</keyword>
<comment type="subcellular location">
    <subcellularLocation>
        <location evidence="3">Endomembrane system</location>
        <topology evidence="3">Multi-pass membrane protein</topology>
    </subcellularLocation>
</comment>
<keyword evidence="12 14" id="KW-0472">Membrane</keyword>
<feature type="transmembrane region" description="Helical" evidence="14">
    <location>
        <begin position="100"/>
        <end position="119"/>
    </location>
</feature>
<dbReference type="CAZy" id="GT66">
    <property type="family name" value="Glycosyltransferase Family 66"/>
</dbReference>
<keyword evidence="19" id="KW-1185">Reference proteome</keyword>
<evidence type="ECO:0000256" key="4">
    <source>
        <dbReference type="ARBA" id="ARBA00004922"/>
    </source>
</evidence>
<dbReference type="InterPro" id="IPR041563">
    <property type="entry name" value="STT3_PglB_C"/>
</dbReference>
<name>E4TYC8_SULKY</name>
<dbReference type="RefSeq" id="WP_013461270.1">
    <property type="nucleotide sequence ID" value="NC_014762.1"/>
</dbReference>
<feature type="transmembrane region" description="Helical" evidence="14">
    <location>
        <begin position="398"/>
        <end position="417"/>
    </location>
</feature>
<evidence type="ECO:0000256" key="11">
    <source>
        <dbReference type="ARBA" id="ARBA00022989"/>
    </source>
</evidence>
<evidence type="ECO:0000256" key="12">
    <source>
        <dbReference type="ARBA" id="ARBA00023136"/>
    </source>
</evidence>
<dbReference type="Pfam" id="PF02516">
    <property type="entry name" value="STT3"/>
    <property type="match status" value="1"/>
</dbReference>
<gene>
    <name evidence="18" type="ordered locus">Sulku_2413</name>
</gene>
<evidence type="ECO:0000256" key="3">
    <source>
        <dbReference type="ARBA" id="ARBA00004127"/>
    </source>
</evidence>
<evidence type="ECO:0000256" key="7">
    <source>
        <dbReference type="ARBA" id="ARBA00022679"/>
    </source>
</evidence>
<dbReference type="InterPro" id="IPR048307">
    <property type="entry name" value="STT3_N"/>
</dbReference>
<feature type="domain" description="STT3/PglB/AglB core" evidence="17">
    <location>
        <begin position="446"/>
        <end position="578"/>
    </location>
</feature>
<sequence length="703" mass="79708">MLKLHEERNSLRTLFIFIAIAYIFSISVRFTFVETLGTAPQFRWNNELMINNNDGYYFAEGARDILAGSHDKNDNSPVEGAPAKLTAALSKIIPVSFETLILYMPAFLGSLIVIPIILIGRALNQTTMGFLAALLASIANSYYNRTMVGYYDTDMLNIVFPVLEMYSLILALTHQRNRYLIPISISIALYQWWYPQAYALDTALFGMIVGYTLLFDRKNLYLYKISLFILIGILAIAFIAKIGLALILFALFHFQRELSQKLFWVLFAAVVALYFSTGGVEPILHFIQGYFFNGEGKNTVSTLNFYNVMSTVREAGQIPFNVFAERISGHTITFVLAVVGYILALIAYRPLLITLPLVGLGFIAMSAGLRFTIYAVPPMAIGIAFLILYTTQFIQKPFLKYLSIATFMFAVLSPNYAHVRAYITPPVLSNHEVVALNELNKMASGKDYVVGWWDFGFPIRYYANVKTWADGAQHSGGQNYPISFVLTSSDPLSVAHMLRLNTEYMEKNFRDQNSSFSSVFEYMMNEEGFKDPNDFLNAIALPEYKTPPKTRDVYLYLPLRMMEIFPTVALFSNLDLKTGKSAPQPFFYASQNIQDTGKTLELGQGVSIDKATSTLKIGSQNVPVKVFYQVGYDQNQRIKINRQTFASEGLNVIFMASYNQFLVLDDYYFNSTYIQMFVLENYDKNLFQPVILSPLTKIYKLKI</sequence>
<keyword evidence="10" id="KW-0460">Magnesium</keyword>
<dbReference type="GO" id="GO:0016020">
    <property type="term" value="C:membrane"/>
    <property type="evidence" value="ECO:0007669"/>
    <property type="project" value="InterPro"/>
</dbReference>
<evidence type="ECO:0000259" key="16">
    <source>
        <dbReference type="Pfam" id="PF18527"/>
    </source>
</evidence>